<evidence type="ECO:0000256" key="1">
    <source>
        <dbReference type="ARBA" id="ARBA00004953"/>
    </source>
</evidence>
<dbReference type="UniPathway" id="UPA00148"/>
<organism evidence="9 10">
    <name type="scientific">Anaerobacterium chartisolvens</name>
    <dbReference type="NCBI Taxonomy" id="1297424"/>
    <lineage>
        <taxon>Bacteria</taxon>
        <taxon>Bacillati</taxon>
        <taxon>Bacillota</taxon>
        <taxon>Clostridia</taxon>
        <taxon>Eubacteriales</taxon>
        <taxon>Oscillospiraceae</taxon>
        <taxon>Anaerobacterium</taxon>
    </lineage>
</organism>
<gene>
    <name evidence="9" type="ORF">DFR58_107123</name>
</gene>
<dbReference type="AlphaFoldDB" id="A0A369BAN5"/>
<sequence>MKGKLYGVGVGPGDPELITIKAKRILEAVQYIAVPKTSMDKESVALSIARKAIADEKPVIELVFPMSCNGKLLEASWEDASAQLKHTLDRGMDIAFITLGDPTVYSTYMYMHKNLSRQGYDTRIIPGITSFCASAARAGVSLGEGSESIAVIPGAFEDAELRHILKSFDNIIIMKAAKSLDKIKGCLTDEGMADRAVVVSRCGFDDELVTFGIDTACQSDLSYFTTMIIKKGGVG</sequence>
<dbReference type="PANTHER" id="PTHR43467:SF2">
    <property type="entry name" value="COBALT-PRECORRIN-2 C(20)-METHYLTRANSFERASE"/>
    <property type="match status" value="1"/>
</dbReference>
<dbReference type="GO" id="GO:0032259">
    <property type="term" value="P:methylation"/>
    <property type="evidence" value="ECO:0007669"/>
    <property type="project" value="UniProtKB-KW"/>
</dbReference>
<name>A0A369BAN5_9FIRM</name>
<dbReference type="PIRSF" id="PIRSF036427">
    <property type="entry name" value="Precrrn-2_mtase"/>
    <property type="match status" value="1"/>
</dbReference>
<dbReference type="InterPro" id="IPR014776">
    <property type="entry name" value="4pyrrole_Mease_sub2"/>
</dbReference>
<evidence type="ECO:0000313" key="9">
    <source>
        <dbReference type="EMBL" id="RCX17577.1"/>
    </source>
</evidence>
<keyword evidence="5 9" id="KW-0808">Transferase</keyword>
<dbReference type="OrthoDB" id="9804789at2"/>
<reference evidence="9 10" key="1">
    <citation type="submission" date="2018-07" db="EMBL/GenBank/DDBJ databases">
        <title>Genomic Encyclopedia of Type Strains, Phase IV (KMG-IV): sequencing the most valuable type-strain genomes for metagenomic binning, comparative biology and taxonomic classification.</title>
        <authorList>
            <person name="Goeker M."/>
        </authorList>
    </citation>
    <scope>NUCLEOTIDE SEQUENCE [LARGE SCALE GENOMIC DNA]</scope>
    <source>
        <strain evidence="9 10">DSM 27016</strain>
    </source>
</reference>
<comment type="caution">
    <text evidence="9">The sequence shown here is derived from an EMBL/GenBank/DDBJ whole genome shotgun (WGS) entry which is preliminary data.</text>
</comment>
<evidence type="ECO:0000256" key="4">
    <source>
        <dbReference type="ARBA" id="ARBA00022603"/>
    </source>
</evidence>
<dbReference type="Gene3D" id="3.30.950.10">
    <property type="entry name" value="Methyltransferase, Cobalt-precorrin-4 Transmethylase, Domain 2"/>
    <property type="match status" value="1"/>
</dbReference>
<dbReference type="NCBIfam" id="TIGR01467">
    <property type="entry name" value="cobI_cbiL"/>
    <property type="match status" value="1"/>
</dbReference>
<evidence type="ECO:0000256" key="3">
    <source>
        <dbReference type="ARBA" id="ARBA00022573"/>
    </source>
</evidence>
<feature type="domain" description="Tetrapyrrole methylase" evidence="8">
    <location>
        <begin position="4"/>
        <end position="210"/>
    </location>
</feature>
<accession>A0A369BAN5</accession>
<keyword evidence="6" id="KW-0949">S-adenosyl-L-methionine</keyword>
<evidence type="ECO:0000259" key="8">
    <source>
        <dbReference type="Pfam" id="PF00590"/>
    </source>
</evidence>
<keyword evidence="3" id="KW-0169">Cobalamin biosynthesis</keyword>
<dbReference type="GO" id="GO:0009236">
    <property type="term" value="P:cobalamin biosynthetic process"/>
    <property type="evidence" value="ECO:0007669"/>
    <property type="project" value="UniProtKB-UniRule"/>
</dbReference>
<evidence type="ECO:0000256" key="5">
    <source>
        <dbReference type="ARBA" id="ARBA00022679"/>
    </source>
</evidence>
<dbReference type="Pfam" id="PF00590">
    <property type="entry name" value="TP_methylase"/>
    <property type="match status" value="1"/>
</dbReference>
<evidence type="ECO:0000256" key="7">
    <source>
        <dbReference type="PIRNR" id="PIRNR036427"/>
    </source>
</evidence>
<proteinExistence type="inferred from homology"/>
<dbReference type="InterPro" id="IPR012382">
    <property type="entry name" value="CobI/CbiL"/>
</dbReference>
<keyword evidence="10" id="KW-1185">Reference proteome</keyword>
<dbReference type="Gene3D" id="3.40.1010.10">
    <property type="entry name" value="Cobalt-precorrin-4 Transmethylase, Domain 1"/>
    <property type="match status" value="1"/>
</dbReference>
<comment type="pathway">
    <text evidence="1">Cofactor biosynthesis; adenosylcobalamin biosynthesis.</text>
</comment>
<comment type="similarity">
    <text evidence="2 7">Belongs to the precorrin methyltransferase family.</text>
</comment>
<evidence type="ECO:0000256" key="2">
    <source>
        <dbReference type="ARBA" id="ARBA00005879"/>
    </source>
</evidence>
<evidence type="ECO:0000313" key="10">
    <source>
        <dbReference type="Proteomes" id="UP000253034"/>
    </source>
</evidence>
<dbReference type="EMBL" id="QPJT01000007">
    <property type="protein sequence ID" value="RCX17577.1"/>
    <property type="molecule type" value="Genomic_DNA"/>
</dbReference>
<dbReference type="RefSeq" id="WP_114297289.1">
    <property type="nucleotide sequence ID" value="NZ_QPJT01000007.1"/>
</dbReference>
<dbReference type="InterPro" id="IPR006364">
    <property type="entry name" value="CobI/CbiL/CobIJ_dom"/>
</dbReference>
<keyword evidence="4 9" id="KW-0489">Methyltransferase</keyword>
<dbReference type="InterPro" id="IPR014777">
    <property type="entry name" value="4pyrrole_Mease_sub1"/>
</dbReference>
<dbReference type="InterPro" id="IPR000878">
    <property type="entry name" value="4pyrrol_Mease"/>
</dbReference>
<dbReference type="CDD" id="cd11645">
    <property type="entry name" value="Precorrin_2_C20_MT"/>
    <property type="match status" value="1"/>
</dbReference>
<dbReference type="GO" id="GO:0030788">
    <property type="term" value="F:precorrin-2 C20-methyltransferase activity"/>
    <property type="evidence" value="ECO:0007669"/>
    <property type="project" value="InterPro"/>
</dbReference>
<dbReference type="InterPro" id="IPR035996">
    <property type="entry name" value="4pyrrol_Methylase_sf"/>
</dbReference>
<dbReference type="SUPFAM" id="SSF53790">
    <property type="entry name" value="Tetrapyrrole methylase"/>
    <property type="match status" value="1"/>
</dbReference>
<dbReference type="PANTHER" id="PTHR43467">
    <property type="entry name" value="COBALT-PRECORRIN-2 C(20)-METHYLTRANSFERASE"/>
    <property type="match status" value="1"/>
</dbReference>
<dbReference type="Proteomes" id="UP000253034">
    <property type="component" value="Unassembled WGS sequence"/>
</dbReference>
<evidence type="ECO:0000256" key="6">
    <source>
        <dbReference type="ARBA" id="ARBA00022691"/>
    </source>
</evidence>
<protein>
    <submittedName>
        <fullName evidence="9">Precorrin-2/cobalt-factor-2 C20-methyltransferase</fullName>
    </submittedName>
</protein>